<dbReference type="Proteomes" id="UP000234914">
    <property type="component" value="Unassembled WGS sequence"/>
</dbReference>
<proteinExistence type="predicted"/>
<dbReference type="InterPro" id="IPR024422">
    <property type="entry name" value="Protein_unknown_function_OB"/>
</dbReference>
<reference evidence="1 2" key="1">
    <citation type="submission" date="2017-12" db="EMBL/GenBank/DDBJ databases">
        <title>Phylogenetic diversity of female urinary microbiome.</title>
        <authorList>
            <person name="Thomas-White K."/>
            <person name="Wolfe A.J."/>
        </authorList>
    </citation>
    <scope>NUCLEOTIDE SEQUENCE [LARGE SCALE GENOMIC DNA]</scope>
    <source>
        <strain evidence="1 2">UMB0416</strain>
    </source>
</reference>
<organism evidence="1 2">
    <name type="scientific">Faucicola osloensis</name>
    <name type="common">Moraxella osloensis</name>
    <dbReference type="NCBI Taxonomy" id="34062"/>
    <lineage>
        <taxon>Bacteria</taxon>
        <taxon>Pseudomonadati</taxon>
        <taxon>Pseudomonadota</taxon>
        <taxon>Gammaproteobacteria</taxon>
        <taxon>Moraxellales</taxon>
        <taxon>Moraxellaceae</taxon>
        <taxon>Faucicola</taxon>
    </lineage>
</organism>
<dbReference type="RefSeq" id="WP_101964115.1">
    <property type="nucleotide sequence ID" value="NZ_PKJS01000005.1"/>
</dbReference>
<dbReference type="PROSITE" id="PS51257">
    <property type="entry name" value="PROKAR_LIPOPROTEIN"/>
    <property type="match status" value="1"/>
</dbReference>
<dbReference type="Pfam" id="PF12869">
    <property type="entry name" value="tRNA_anti-like"/>
    <property type="match status" value="1"/>
</dbReference>
<protein>
    <recommendedName>
        <fullName evidence="3">tRNA_anti-like</fullName>
    </recommendedName>
</protein>
<dbReference type="EMBL" id="PKJS01000005">
    <property type="protein sequence ID" value="PKZ69081.1"/>
    <property type="molecule type" value="Genomic_DNA"/>
</dbReference>
<evidence type="ECO:0000313" key="1">
    <source>
        <dbReference type="EMBL" id="PKZ69081.1"/>
    </source>
</evidence>
<name>A0A2I1RIX7_FAUOS</name>
<accession>A0A2I1RIX7</accession>
<dbReference type="AlphaFoldDB" id="A0A2I1RIX7"/>
<evidence type="ECO:0000313" key="2">
    <source>
        <dbReference type="Proteomes" id="UP000234914"/>
    </source>
</evidence>
<comment type="caution">
    <text evidence="1">The sequence shown here is derived from an EMBL/GenBank/DDBJ whole genome shotgun (WGS) entry which is preliminary data.</text>
</comment>
<sequence length="145" mass="15458">MKNYLLPIAILTLVGCGGTPSNTNQTANGSAPAATNQAPTETINVTADELVKGYKENELAGDQKFKDKNLIVTGKIESIESGIADMPYIMLKAGGDMEFNKPQAHFNKEDTAMLAKLKKGQAIKLQCIGNGEIGGMPMLKDCKVI</sequence>
<gene>
    <name evidence="1" type="ORF">CYJ96_04610</name>
</gene>
<evidence type="ECO:0008006" key="3">
    <source>
        <dbReference type="Google" id="ProtNLM"/>
    </source>
</evidence>